<dbReference type="EMBL" id="MTSE01000007">
    <property type="protein sequence ID" value="OUJ73087.1"/>
    <property type="molecule type" value="Genomic_DNA"/>
</dbReference>
<dbReference type="SUPFAM" id="SSF47384">
    <property type="entry name" value="Homodimeric domain of signal transducing histidine kinase"/>
    <property type="match status" value="1"/>
</dbReference>
<dbReference type="PRINTS" id="PR00344">
    <property type="entry name" value="BCTRLSENSOR"/>
</dbReference>
<dbReference type="GO" id="GO:0030295">
    <property type="term" value="F:protein kinase activator activity"/>
    <property type="evidence" value="ECO:0007669"/>
    <property type="project" value="TreeGrafter"/>
</dbReference>
<dbReference type="InterPro" id="IPR050351">
    <property type="entry name" value="BphY/WalK/GraS-like"/>
</dbReference>
<dbReference type="Pfam" id="PF00672">
    <property type="entry name" value="HAMP"/>
    <property type="match status" value="1"/>
</dbReference>
<dbReference type="Pfam" id="PF00512">
    <property type="entry name" value="HisKA"/>
    <property type="match status" value="1"/>
</dbReference>
<comment type="catalytic activity">
    <reaction evidence="1">
        <text>ATP + protein L-histidine = ADP + protein N-phospho-L-histidine.</text>
        <dbReference type="EC" id="2.7.13.3"/>
    </reaction>
</comment>
<evidence type="ECO:0000256" key="7">
    <source>
        <dbReference type="SAM" id="Phobius"/>
    </source>
</evidence>
<dbReference type="PROSITE" id="PS50109">
    <property type="entry name" value="HIS_KIN"/>
    <property type="match status" value="1"/>
</dbReference>
<dbReference type="GO" id="GO:0000156">
    <property type="term" value="F:phosphorelay response regulator activity"/>
    <property type="evidence" value="ECO:0007669"/>
    <property type="project" value="TreeGrafter"/>
</dbReference>
<dbReference type="InterPro" id="IPR003660">
    <property type="entry name" value="HAMP_dom"/>
</dbReference>
<gene>
    <name evidence="10" type="ORF">BXP70_14705</name>
</gene>
<dbReference type="Proteomes" id="UP000194873">
    <property type="component" value="Unassembled WGS sequence"/>
</dbReference>
<reference evidence="10 11" key="1">
    <citation type="submission" date="2017-01" db="EMBL/GenBank/DDBJ databases">
        <title>A new Hymenobacter.</title>
        <authorList>
            <person name="Liang Y."/>
            <person name="Feng F."/>
        </authorList>
    </citation>
    <scope>NUCLEOTIDE SEQUENCE [LARGE SCALE GENOMIC DNA]</scope>
    <source>
        <strain evidence="10">MIMBbqt21</strain>
    </source>
</reference>
<protein>
    <recommendedName>
        <fullName evidence="3">histidine kinase</fullName>
        <ecNumber evidence="3">2.7.13.3</ecNumber>
    </recommendedName>
</protein>
<proteinExistence type="predicted"/>
<feature type="transmembrane region" description="Helical" evidence="7">
    <location>
        <begin position="176"/>
        <end position="198"/>
    </location>
</feature>
<dbReference type="CDD" id="cd00082">
    <property type="entry name" value="HisKA"/>
    <property type="match status" value="1"/>
</dbReference>
<dbReference type="Pfam" id="PF02518">
    <property type="entry name" value="HATPase_c"/>
    <property type="match status" value="1"/>
</dbReference>
<keyword evidence="6" id="KW-0418">Kinase</keyword>
<dbReference type="OrthoDB" id="9766459at2"/>
<dbReference type="SMART" id="SM00304">
    <property type="entry name" value="HAMP"/>
    <property type="match status" value="1"/>
</dbReference>
<dbReference type="InterPro" id="IPR004358">
    <property type="entry name" value="Sig_transdc_His_kin-like_C"/>
</dbReference>
<evidence type="ECO:0000256" key="3">
    <source>
        <dbReference type="ARBA" id="ARBA00012438"/>
    </source>
</evidence>
<evidence type="ECO:0000256" key="4">
    <source>
        <dbReference type="ARBA" id="ARBA00022553"/>
    </source>
</evidence>
<dbReference type="CDD" id="cd06225">
    <property type="entry name" value="HAMP"/>
    <property type="match status" value="1"/>
</dbReference>
<dbReference type="Pfam" id="PF05227">
    <property type="entry name" value="CHASE3"/>
    <property type="match status" value="1"/>
</dbReference>
<dbReference type="PANTHER" id="PTHR42878:SF15">
    <property type="entry name" value="BACTERIOPHYTOCHROME"/>
    <property type="match status" value="1"/>
</dbReference>
<keyword evidence="7" id="KW-1133">Transmembrane helix</keyword>
<dbReference type="Gene3D" id="3.30.565.10">
    <property type="entry name" value="Histidine kinase-like ATPase, C-terminal domain"/>
    <property type="match status" value="1"/>
</dbReference>
<dbReference type="InterPro" id="IPR003594">
    <property type="entry name" value="HATPase_dom"/>
</dbReference>
<comment type="caution">
    <text evidence="10">The sequence shown here is derived from an EMBL/GenBank/DDBJ whole genome shotgun (WGS) entry which is preliminary data.</text>
</comment>
<dbReference type="SUPFAM" id="SSF158472">
    <property type="entry name" value="HAMP domain-like"/>
    <property type="match status" value="1"/>
</dbReference>
<dbReference type="InterPro" id="IPR007891">
    <property type="entry name" value="CHASE3"/>
</dbReference>
<keyword evidence="7" id="KW-0472">Membrane</keyword>
<sequence>MYLKLNTKIILGFSIALSMLLLTSLTAYFSIQQLASSTRLVEHTYRVIQYTSDLRMQIRDAQSSLRGYLLTSDSSYLSHSEGYLPAVLVDYDSLRRLTADNPGQLQRLDTLRQIIDHEAKFLQHWRQVKPSADAAKGLLLSDRHTLERLRNVIMRIKDDEESLLSHRSARQNFFEISTPITLVVSAVLAILIVLWLFVKISNELKANARLQVELAQVNADTKRRIQIIEGLADRVVQGDYTVRIRDKEQDSLGNLATSLNRMTQTLDTAFGALENRNKELDQFAYVASHDLKAPLRGVMTVVKWIEDELPHELSEQMRQYLGMMKGRLARLEDLINGILAYARIGRTQHTLEMVDVEQLVQDVRELIVPTDFVVHTPTALPAFITDRLSLEQVFTNLMSNAVKYHGSGAGTITVRCTEKQKYYEFTVADDGPGIAPEYHDKIFLIFQTLRDRNTAESTGIGLSIVKKIIDEHQGSIRVESAPGEGAAFIFTWPKK</sequence>
<evidence type="ECO:0000313" key="10">
    <source>
        <dbReference type="EMBL" id="OUJ73087.1"/>
    </source>
</evidence>
<dbReference type="PROSITE" id="PS50885">
    <property type="entry name" value="HAMP"/>
    <property type="match status" value="1"/>
</dbReference>
<evidence type="ECO:0000256" key="5">
    <source>
        <dbReference type="ARBA" id="ARBA00022679"/>
    </source>
</evidence>
<dbReference type="SUPFAM" id="SSF55874">
    <property type="entry name" value="ATPase domain of HSP90 chaperone/DNA topoisomerase II/histidine kinase"/>
    <property type="match status" value="1"/>
</dbReference>
<dbReference type="PANTHER" id="PTHR42878">
    <property type="entry name" value="TWO-COMPONENT HISTIDINE KINASE"/>
    <property type="match status" value="1"/>
</dbReference>
<dbReference type="GO" id="GO:0007234">
    <property type="term" value="P:osmosensory signaling via phosphorelay pathway"/>
    <property type="evidence" value="ECO:0007669"/>
    <property type="project" value="TreeGrafter"/>
</dbReference>
<comment type="subcellular location">
    <subcellularLocation>
        <location evidence="2">Membrane</location>
    </subcellularLocation>
</comment>
<evidence type="ECO:0000256" key="2">
    <source>
        <dbReference type="ARBA" id="ARBA00004370"/>
    </source>
</evidence>
<dbReference type="InterPro" id="IPR036890">
    <property type="entry name" value="HATPase_C_sf"/>
</dbReference>
<dbReference type="CDD" id="cd19410">
    <property type="entry name" value="HK9-like_sensor"/>
    <property type="match status" value="1"/>
</dbReference>
<dbReference type="SMART" id="SM00387">
    <property type="entry name" value="HATPase_c"/>
    <property type="match status" value="1"/>
</dbReference>
<organism evidence="10 11">
    <name type="scientific">Hymenobacter crusticola</name>
    <dbReference type="NCBI Taxonomy" id="1770526"/>
    <lineage>
        <taxon>Bacteria</taxon>
        <taxon>Pseudomonadati</taxon>
        <taxon>Bacteroidota</taxon>
        <taxon>Cytophagia</taxon>
        <taxon>Cytophagales</taxon>
        <taxon>Hymenobacteraceae</taxon>
        <taxon>Hymenobacter</taxon>
    </lineage>
</organism>
<evidence type="ECO:0000256" key="6">
    <source>
        <dbReference type="ARBA" id="ARBA00022777"/>
    </source>
</evidence>
<keyword evidence="7" id="KW-0812">Transmembrane</keyword>
<accession>A0A243WDZ7</accession>
<dbReference type="GO" id="GO:0000155">
    <property type="term" value="F:phosphorelay sensor kinase activity"/>
    <property type="evidence" value="ECO:0007669"/>
    <property type="project" value="InterPro"/>
</dbReference>
<name>A0A243WDZ7_9BACT</name>
<dbReference type="GO" id="GO:0016020">
    <property type="term" value="C:membrane"/>
    <property type="evidence" value="ECO:0007669"/>
    <property type="project" value="UniProtKB-SubCell"/>
</dbReference>
<evidence type="ECO:0000259" key="8">
    <source>
        <dbReference type="PROSITE" id="PS50109"/>
    </source>
</evidence>
<dbReference type="Gene3D" id="1.10.287.130">
    <property type="match status" value="1"/>
</dbReference>
<dbReference type="InterPro" id="IPR036097">
    <property type="entry name" value="HisK_dim/P_sf"/>
</dbReference>
<dbReference type="InterPro" id="IPR003661">
    <property type="entry name" value="HisK_dim/P_dom"/>
</dbReference>
<dbReference type="EC" id="2.7.13.3" evidence="3"/>
<feature type="domain" description="Histidine kinase" evidence="8">
    <location>
        <begin position="286"/>
        <end position="495"/>
    </location>
</feature>
<dbReference type="SMART" id="SM00388">
    <property type="entry name" value="HisKA"/>
    <property type="match status" value="1"/>
</dbReference>
<evidence type="ECO:0000256" key="1">
    <source>
        <dbReference type="ARBA" id="ARBA00000085"/>
    </source>
</evidence>
<dbReference type="RefSeq" id="WP_086594847.1">
    <property type="nucleotide sequence ID" value="NZ_MTSE01000007.1"/>
</dbReference>
<dbReference type="FunFam" id="3.30.565.10:FF:000006">
    <property type="entry name" value="Sensor histidine kinase WalK"/>
    <property type="match status" value="1"/>
</dbReference>
<evidence type="ECO:0000313" key="11">
    <source>
        <dbReference type="Proteomes" id="UP000194873"/>
    </source>
</evidence>
<keyword evidence="4" id="KW-0597">Phosphoprotein</keyword>
<dbReference type="InterPro" id="IPR005467">
    <property type="entry name" value="His_kinase_dom"/>
</dbReference>
<dbReference type="AlphaFoldDB" id="A0A243WDZ7"/>
<feature type="domain" description="HAMP" evidence="9">
    <location>
        <begin position="219"/>
        <end position="271"/>
    </location>
</feature>
<keyword evidence="5" id="KW-0808">Transferase</keyword>
<dbReference type="Gene3D" id="1.10.8.500">
    <property type="entry name" value="HAMP domain in histidine kinase"/>
    <property type="match status" value="1"/>
</dbReference>
<evidence type="ECO:0000259" key="9">
    <source>
        <dbReference type="PROSITE" id="PS50885"/>
    </source>
</evidence>
<keyword evidence="11" id="KW-1185">Reference proteome</keyword>